<evidence type="ECO:0000313" key="2">
    <source>
        <dbReference type="Proteomes" id="UP000054538"/>
    </source>
</evidence>
<proteinExistence type="predicted"/>
<evidence type="ECO:0000313" key="1">
    <source>
        <dbReference type="EMBL" id="KIK72052.1"/>
    </source>
</evidence>
<name>A0A0D0BK48_9AGAM</name>
<accession>A0A0D0BK48</accession>
<protein>
    <submittedName>
        <fullName evidence="1">Uncharacterized protein</fullName>
    </submittedName>
</protein>
<dbReference type="AlphaFoldDB" id="A0A0D0BK48"/>
<dbReference type="OrthoDB" id="3169660at2759"/>
<dbReference type="EMBL" id="KN831297">
    <property type="protein sequence ID" value="KIK72052.1"/>
    <property type="molecule type" value="Genomic_DNA"/>
</dbReference>
<gene>
    <name evidence="1" type="ORF">PAXRUDRAFT_800254</name>
</gene>
<dbReference type="Proteomes" id="UP000054538">
    <property type="component" value="Unassembled WGS sequence"/>
</dbReference>
<dbReference type="HOGENOM" id="CLU_107692_0_0_1"/>
<keyword evidence="2" id="KW-1185">Reference proteome</keyword>
<sequence>MSATSVAQTVYPTIEYIDTETALLQPLVITINFSGPVPRHLIPTPNNFPIKVSISLLEDYCKILAPPVHEKACSTYEPGHADQFIDVGVWPNTQHPITNLPIPLSPLPQMFDPTNTRHWAVLTKEIKHWPVNKVCAPHPQWTWGHEAFWLTFIGANPMFPGGRWFPWDFQIPLEGPFIEEWLSDDMIGTADNGHDIMPDGLFVKHTLSFVWDMFHVHVALFYPFPLTLTSQP</sequence>
<reference evidence="2" key="2">
    <citation type="submission" date="2015-01" db="EMBL/GenBank/DDBJ databases">
        <title>Evolutionary Origins and Diversification of the Mycorrhizal Mutualists.</title>
        <authorList>
            <consortium name="DOE Joint Genome Institute"/>
            <consortium name="Mycorrhizal Genomics Consortium"/>
            <person name="Kohler A."/>
            <person name="Kuo A."/>
            <person name="Nagy L.G."/>
            <person name="Floudas D."/>
            <person name="Copeland A."/>
            <person name="Barry K.W."/>
            <person name="Cichocki N."/>
            <person name="Veneault-Fourrey C."/>
            <person name="LaButti K."/>
            <person name="Lindquist E.A."/>
            <person name="Lipzen A."/>
            <person name="Lundell T."/>
            <person name="Morin E."/>
            <person name="Murat C."/>
            <person name="Riley R."/>
            <person name="Ohm R."/>
            <person name="Sun H."/>
            <person name="Tunlid A."/>
            <person name="Henrissat B."/>
            <person name="Grigoriev I.V."/>
            <person name="Hibbett D.S."/>
            <person name="Martin F."/>
        </authorList>
    </citation>
    <scope>NUCLEOTIDE SEQUENCE [LARGE SCALE GENOMIC DNA]</scope>
    <source>
        <strain evidence="2">Ve08.2h10</strain>
    </source>
</reference>
<organism evidence="1 2">
    <name type="scientific">Paxillus rubicundulus Ve08.2h10</name>
    <dbReference type="NCBI Taxonomy" id="930991"/>
    <lineage>
        <taxon>Eukaryota</taxon>
        <taxon>Fungi</taxon>
        <taxon>Dikarya</taxon>
        <taxon>Basidiomycota</taxon>
        <taxon>Agaricomycotina</taxon>
        <taxon>Agaricomycetes</taxon>
        <taxon>Agaricomycetidae</taxon>
        <taxon>Boletales</taxon>
        <taxon>Paxilineae</taxon>
        <taxon>Paxillaceae</taxon>
        <taxon>Paxillus</taxon>
    </lineage>
</organism>
<dbReference type="InParanoid" id="A0A0D0BK48"/>
<reference evidence="1 2" key="1">
    <citation type="submission" date="2014-04" db="EMBL/GenBank/DDBJ databases">
        <authorList>
            <consortium name="DOE Joint Genome Institute"/>
            <person name="Kuo A."/>
            <person name="Kohler A."/>
            <person name="Jargeat P."/>
            <person name="Nagy L.G."/>
            <person name="Floudas D."/>
            <person name="Copeland A."/>
            <person name="Barry K.W."/>
            <person name="Cichocki N."/>
            <person name="Veneault-Fourrey C."/>
            <person name="LaButti K."/>
            <person name="Lindquist E.A."/>
            <person name="Lipzen A."/>
            <person name="Lundell T."/>
            <person name="Morin E."/>
            <person name="Murat C."/>
            <person name="Sun H."/>
            <person name="Tunlid A."/>
            <person name="Henrissat B."/>
            <person name="Grigoriev I.V."/>
            <person name="Hibbett D.S."/>
            <person name="Martin F."/>
            <person name="Nordberg H.P."/>
            <person name="Cantor M.N."/>
            <person name="Hua S.X."/>
        </authorList>
    </citation>
    <scope>NUCLEOTIDE SEQUENCE [LARGE SCALE GENOMIC DNA]</scope>
    <source>
        <strain evidence="1 2">Ve08.2h10</strain>
    </source>
</reference>